<gene>
    <name evidence="3" type="ORF">GCM10018772_20670</name>
</gene>
<dbReference type="AlphaFoldDB" id="A0A919AA75"/>
<sequence>MPEWPPDSGPHAYLLVTTPHRSAGKLSWTDSQGTVVAVRPDTQQAHLRRPACVVPQPAAPTPAVKDTAAMSTPGRGTCASCTAPGRDRTPGRLTRAVRWAGRLLCWSLAAGMATAATHLLLAPRAAWWHAVWLLPWYLTCAAALTWAVLRAREKAAQHPPDDDTRPDHWDRAA</sequence>
<protein>
    <submittedName>
        <fullName evidence="3">Uncharacterized protein</fullName>
    </submittedName>
</protein>
<comment type="caution">
    <text evidence="3">The sequence shown here is derived from an EMBL/GenBank/DDBJ whole genome shotgun (WGS) entry which is preliminary data.</text>
</comment>
<proteinExistence type="predicted"/>
<organism evidence="3 4">
    <name type="scientific">Streptomyces fumanus</name>
    <dbReference type="NCBI Taxonomy" id="67302"/>
    <lineage>
        <taxon>Bacteria</taxon>
        <taxon>Bacillati</taxon>
        <taxon>Actinomycetota</taxon>
        <taxon>Actinomycetes</taxon>
        <taxon>Kitasatosporales</taxon>
        <taxon>Streptomycetaceae</taxon>
        <taxon>Streptomyces</taxon>
    </lineage>
</organism>
<keyword evidence="2" id="KW-0472">Membrane</keyword>
<name>A0A919AA75_9ACTN</name>
<keyword evidence="2" id="KW-0812">Transmembrane</keyword>
<evidence type="ECO:0000256" key="2">
    <source>
        <dbReference type="SAM" id="Phobius"/>
    </source>
</evidence>
<reference evidence="3" key="2">
    <citation type="submission" date="2020-09" db="EMBL/GenBank/DDBJ databases">
        <authorList>
            <person name="Sun Q."/>
            <person name="Ohkuma M."/>
        </authorList>
    </citation>
    <scope>NUCLEOTIDE SEQUENCE</scope>
    <source>
        <strain evidence="3">JCM 4477</strain>
    </source>
</reference>
<dbReference type="Proteomes" id="UP000630718">
    <property type="component" value="Unassembled WGS sequence"/>
</dbReference>
<reference evidence="3" key="1">
    <citation type="journal article" date="2014" name="Int. J. Syst. Evol. Microbiol.">
        <title>Complete genome sequence of Corynebacterium casei LMG S-19264T (=DSM 44701T), isolated from a smear-ripened cheese.</title>
        <authorList>
            <consortium name="US DOE Joint Genome Institute (JGI-PGF)"/>
            <person name="Walter F."/>
            <person name="Albersmeier A."/>
            <person name="Kalinowski J."/>
            <person name="Ruckert C."/>
        </authorList>
    </citation>
    <scope>NUCLEOTIDE SEQUENCE</scope>
    <source>
        <strain evidence="3">JCM 4477</strain>
    </source>
</reference>
<feature type="transmembrane region" description="Helical" evidence="2">
    <location>
        <begin position="103"/>
        <end position="121"/>
    </location>
</feature>
<keyword evidence="2" id="KW-1133">Transmembrane helix</keyword>
<feature type="transmembrane region" description="Helical" evidence="2">
    <location>
        <begin position="127"/>
        <end position="149"/>
    </location>
</feature>
<evidence type="ECO:0000256" key="1">
    <source>
        <dbReference type="SAM" id="MobiDB-lite"/>
    </source>
</evidence>
<evidence type="ECO:0000313" key="4">
    <source>
        <dbReference type="Proteomes" id="UP000630718"/>
    </source>
</evidence>
<evidence type="ECO:0000313" key="3">
    <source>
        <dbReference type="EMBL" id="GHE96444.1"/>
    </source>
</evidence>
<feature type="region of interest" description="Disordered" evidence="1">
    <location>
        <begin position="56"/>
        <end position="75"/>
    </location>
</feature>
<dbReference type="EMBL" id="BNBI01000004">
    <property type="protein sequence ID" value="GHE96444.1"/>
    <property type="molecule type" value="Genomic_DNA"/>
</dbReference>
<accession>A0A919AA75</accession>
<keyword evidence="4" id="KW-1185">Reference proteome</keyword>